<dbReference type="SUPFAM" id="SSF54001">
    <property type="entry name" value="Cysteine proteinases"/>
    <property type="match status" value="1"/>
</dbReference>
<evidence type="ECO:0000256" key="1">
    <source>
        <dbReference type="ARBA" id="ARBA00007074"/>
    </source>
</evidence>
<dbReference type="InterPro" id="IPR041382">
    <property type="entry name" value="SH3_16"/>
</dbReference>
<dbReference type="InterPro" id="IPR051202">
    <property type="entry name" value="Peptidase_C40"/>
</dbReference>
<evidence type="ECO:0000313" key="7">
    <source>
        <dbReference type="Proteomes" id="UP000028007"/>
    </source>
</evidence>
<comment type="similarity">
    <text evidence="1">Belongs to the peptidase C40 family.</text>
</comment>
<accession>A0A081PFC7</accession>
<dbReference type="Pfam" id="PF00877">
    <property type="entry name" value="NLPC_P60"/>
    <property type="match status" value="1"/>
</dbReference>
<dbReference type="InterPro" id="IPR038765">
    <property type="entry name" value="Papain-like_cys_pep_sf"/>
</dbReference>
<dbReference type="Gene3D" id="3.90.1720.10">
    <property type="entry name" value="endopeptidase domain like (from Nostoc punctiforme)"/>
    <property type="match status" value="1"/>
</dbReference>
<dbReference type="Proteomes" id="UP000028007">
    <property type="component" value="Unassembled WGS sequence"/>
</dbReference>
<dbReference type="Pfam" id="PF18348">
    <property type="entry name" value="SH3_16"/>
    <property type="match status" value="1"/>
</dbReference>
<evidence type="ECO:0000256" key="2">
    <source>
        <dbReference type="ARBA" id="ARBA00022670"/>
    </source>
</evidence>
<keyword evidence="2" id="KW-0645">Protease</keyword>
<evidence type="ECO:0000256" key="3">
    <source>
        <dbReference type="ARBA" id="ARBA00022801"/>
    </source>
</evidence>
<keyword evidence="7" id="KW-1185">Reference proteome</keyword>
<comment type="caution">
    <text evidence="6">The sequence shown here is derived from an EMBL/GenBank/DDBJ whole genome shotgun (WGS) entry which is preliminary data.</text>
</comment>
<dbReference type="InterPro" id="IPR000064">
    <property type="entry name" value="NLP_P60_dom"/>
</dbReference>
<dbReference type="PANTHER" id="PTHR47053:SF1">
    <property type="entry name" value="MUREIN DD-ENDOPEPTIDASE MEPH-RELATED"/>
    <property type="match status" value="1"/>
</dbReference>
<dbReference type="AlphaFoldDB" id="A0A081PFC7"/>
<sequence>MEQKFAVCRVAVAPLRADASDKSEIKTQLLFGDEVEVLEQAEPWWKIRNAYDEYVGWMDFKQLKVISASDYRACSVHRFLAPVAVVNRLTAADGSVFYLPASAQLPAYKDGKCYLGDDVYQVEFVPHDVALSDPLRDLERLSFFFLNAPYLWGGKTLFGIDCSGITQAVFKMLNIRIKRDAIQQGEQGVIVDFLPEVKMGDLAFFDNAEGRIIHVGIMLDANRILHASGKIRIDPIDDQGIYNPELGRYSHKLRIIKRFF</sequence>
<keyword evidence="4" id="KW-0788">Thiol protease</keyword>
<evidence type="ECO:0000256" key="4">
    <source>
        <dbReference type="ARBA" id="ARBA00022807"/>
    </source>
</evidence>
<dbReference type="eggNOG" id="COG0791">
    <property type="taxonomic scope" value="Bacteria"/>
</dbReference>
<feature type="domain" description="NlpC/P60" evidence="5">
    <location>
        <begin position="131"/>
        <end position="260"/>
    </location>
</feature>
<dbReference type="Gene3D" id="2.30.30.40">
    <property type="entry name" value="SH3 Domains"/>
    <property type="match status" value="1"/>
</dbReference>
<dbReference type="EMBL" id="JNFF01000073">
    <property type="protein sequence ID" value="KEQ29400.1"/>
    <property type="molecule type" value="Genomic_DNA"/>
</dbReference>
<protein>
    <submittedName>
        <fullName evidence="6">Hydrolase</fullName>
    </submittedName>
</protein>
<dbReference type="RefSeq" id="WP_037442136.1">
    <property type="nucleotide sequence ID" value="NZ_JNFF01000073.1"/>
</dbReference>
<dbReference type="OrthoDB" id="9813368at2"/>
<evidence type="ECO:0000259" key="5">
    <source>
        <dbReference type="PROSITE" id="PS51935"/>
    </source>
</evidence>
<evidence type="ECO:0000313" key="6">
    <source>
        <dbReference type="EMBL" id="KEQ29400.1"/>
    </source>
</evidence>
<dbReference type="GO" id="GO:0006508">
    <property type="term" value="P:proteolysis"/>
    <property type="evidence" value="ECO:0007669"/>
    <property type="project" value="UniProtKB-KW"/>
</dbReference>
<keyword evidence="3 6" id="KW-0378">Hydrolase</keyword>
<proteinExistence type="inferred from homology"/>
<dbReference type="PANTHER" id="PTHR47053">
    <property type="entry name" value="MUREIN DD-ENDOPEPTIDASE MEPH-RELATED"/>
    <property type="match status" value="1"/>
</dbReference>
<dbReference type="PROSITE" id="PS51935">
    <property type="entry name" value="NLPC_P60"/>
    <property type="match status" value="1"/>
</dbReference>
<dbReference type="GO" id="GO:0008234">
    <property type="term" value="F:cysteine-type peptidase activity"/>
    <property type="evidence" value="ECO:0007669"/>
    <property type="project" value="UniProtKB-KW"/>
</dbReference>
<organism evidence="6 7">
    <name type="scientific">Pedobacter antarcticus 4BY</name>
    <dbReference type="NCBI Taxonomy" id="1358423"/>
    <lineage>
        <taxon>Bacteria</taxon>
        <taxon>Pseudomonadati</taxon>
        <taxon>Bacteroidota</taxon>
        <taxon>Sphingobacteriia</taxon>
        <taxon>Sphingobacteriales</taxon>
        <taxon>Sphingobacteriaceae</taxon>
        <taxon>Pedobacter</taxon>
    </lineage>
</organism>
<reference evidence="6 7" key="1">
    <citation type="journal article" date="1992" name="Int. J. Syst. Bacteriol.">
        <title>Sphingobacterium antarcticus sp. nov. a Psychrotrophic Bacterium from the Soils of Schirmacher Oasis, Antarctica.</title>
        <authorList>
            <person name="Shivaji S."/>
            <person name="Ray M.K."/>
            <person name="Rao N.S."/>
            <person name="Saiserr L."/>
            <person name="Jagannadham M.V."/>
            <person name="Kumar G.S."/>
            <person name="Reddy G."/>
            <person name="Bhargava P.M."/>
        </authorList>
    </citation>
    <scope>NUCLEOTIDE SEQUENCE [LARGE SCALE GENOMIC DNA]</scope>
    <source>
        <strain evidence="6 7">4BY</strain>
    </source>
</reference>
<gene>
    <name evidence="6" type="ORF">N180_13290</name>
</gene>
<name>A0A081PFC7_9SPHI</name>